<dbReference type="EMBL" id="CP076132">
    <property type="protein sequence ID" value="QWG02798.1"/>
    <property type="molecule type" value="Genomic_DNA"/>
</dbReference>
<dbReference type="Proteomes" id="UP000678679">
    <property type="component" value="Chromosome 1"/>
</dbReference>
<evidence type="ECO:0000313" key="2">
    <source>
        <dbReference type="Proteomes" id="UP000678679"/>
    </source>
</evidence>
<reference evidence="1 2" key="1">
    <citation type="submission" date="2021-05" db="EMBL/GenBank/DDBJ databases">
        <title>Comparative genomic studies on the polysaccharide-degrading batcterial strains of the Flammeovirga genus.</title>
        <authorList>
            <person name="Zewei F."/>
            <person name="Zheng Z."/>
            <person name="Yu L."/>
            <person name="Ruyue G."/>
            <person name="Yanhong M."/>
            <person name="Yuanyuan C."/>
            <person name="Jingyan G."/>
            <person name="Wenjun H."/>
        </authorList>
    </citation>
    <scope>NUCLEOTIDE SEQUENCE [LARGE SCALE GENOMIC DNA]</scope>
    <source>
        <strain evidence="1 2">NBRC:100898</strain>
    </source>
</reference>
<evidence type="ECO:0000313" key="1">
    <source>
        <dbReference type="EMBL" id="QWG02798.1"/>
    </source>
</evidence>
<proteinExistence type="predicted"/>
<protein>
    <recommendedName>
        <fullName evidence="3">Ig-like domain-containing protein</fullName>
    </recommendedName>
</protein>
<sequence>MTGCLDLEDESLNPEYKLTLETCWDDGTTIYFYLDGEEVATMGSYSITTIRVEEGTYKYYWKDSYDTRSPSETITIDSDTELSWGCDSNARK</sequence>
<name>A0AAX1NAT6_9BACT</name>
<dbReference type="KEGG" id="fya:KMW28_04260"/>
<dbReference type="AlphaFoldDB" id="A0AAX1NAT6"/>
<gene>
    <name evidence="1" type="ORF">KMW28_04260</name>
</gene>
<dbReference type="RefSeq" id="WP_066210004.1">
    <property type="nucleotide sequence ID" value="NZ_CP076132.1"/>
</dbReference>
<accession>A0AAX1NAT6</accession>
<keyword evidence="2" id="KW-1185">Reference proteome</keyword>
<evidence type="ECO:0008006" key="3">
    <source>
        <dbReference type="Google" id="ProtNLM"/>
    </source>
</evidence>
<organism evidence="1 2">
    <name type="scientific">Flammeovirga yaeyamensis</name>
    <dbReference type="NCBI Taxonomy" id="367791"/>
    <lineage>
        <taxon>Bacteria</taxon>
        <taxon>Pseudomonadati</taxon>
        <taxon>Bacteroidota</taxon>
        <taxon>Cytophagia</taxon>
        <taxon>Cytophagales</taxon>
        <taxon>Flammeovirgaceae</taxon>
        <taxon>Flammeovirga</taxon>
    </lineage>
</organism>